<dbReference type="PANTHER" id="PTHR11360:SF177">
    <property type="entry name" value="RIBOFLAVIN TRANSPORTER MCH5"/>
    <property type="match status" value="1"/>
</dbReference>
<keyword evidence="3" id="KW-1133">Transmembrane helix</keyword>
<dbReference type="EMBL" id="LPNL01000009">
    <property type="protein sequence ID" value="OEJ81172.1"/>
    <property type="molecule type" value="Genomic_DNA"/>
</dbReference>
<feature type="transmembrane region" description="Helical" evidence="3">
    <location>
        <begin position="358"/>
        <end position="378"/>
    </location>
</feature>
<keyword evidence="3" id="KW-0812">Transmembrane</keyword>
<feature type="transmembrane region" description="Helical" evidence="3">
    <location>
        <begin position="267"/>
        <end position="285"/>
    </location>
</feature>
<feature type="transmembrane region" description="Helical" evidence="3">
    <location>
        <begin position="390"/>
        <end position="410"/>
    </location>
</feature>
<dbReference type="Pfam" id="PF07690">
    <property type="entry name" value="MFS_1"/>
    <property type="match status" value="1"/>
</dbReference>
<dbReference type="InterPro" id="IPR011701">
    <property type="entry name" value="MFS"/>
</dbReference>
<evidence type="ECO:0000256" key="2">
    <source>
        <dbReference type="ARBA" id="ARBA00006727"/>
    </source>
</evidence>
<dbReference type="Proteomes" id="UP000095605">
    <property type="component" value="Unassembled WGS sequence"/>
</dbReference>
<dbReference type="InterPro" id="IPR050327">
    <property type="entry name" value="Proton-linked_MCT"/>
</dbReference>
<dbReference type="SUPFAM" id="SSF103473">
    <property type="entry name" value="MFS general substrate transporter"/>
    <property type="match status" value="1"/>
</dbReference>
<evidence type="ECO:0000313" key="5">
    <source>
        <dbReference type="Proteomes" id="UP000095605"/>
    </source>
</evidence>
<feature type="transmembrane region" description="Helical" evidence="3">
    <location>
        <begin position="53"/>
        <end position="75"/>
    </location>
</feature>
<feature type="transmembrane region" description="Helical" evidence="3">
    <location>
        <begin position="292"/>
        <end position="313"/>
    </location>
</feature>
<dbReference type="PANTHER" id="PTHR11360">
    <property type="entry name" value="MONOCARBOXYLATE TRANSPORTER"/>
    <property type="match status" value="1"/>
</dbReference>
<dbReference type="GO" id="GO:0016020">
    <property type="term" value="C:membrane"/>
    <property type="evidence" value="ECO:0007669"/>
    <property type="project" value="UniProtKB-SubCell"/>
</dbReference>
<feature type="transmembrane region" description="Helical" evidence="3">
    <location>
        <begin position="87"/>
        <end position="106"/>
    </location>
</feature>
<dbReference type="GO" id="GO:0022857">
    <property type="term" value="F:transmembrane transporter activity"/>
    <property type="evidence" value="ECO:0007669"/>
    <property type="project" value="InterPro"/>
</dbReference>
<name>A0A1E5R2Q0_9ASCO</name>
<dbReference type="AlphaFoldDB" id="A0A1E5R2Q0"/>
<comment type="caution">
    <text evidence="4">The sequence shown here is derived from an EMBL/GenBank/DDBJ whole genome shotgun (WGS) entry which is preliminary data.</text>
</comment>
<keyword evidence="5" id="KW-1185">Reference proteome</keyword>
<sequence length="474" mass="52913">MSDSEPLSTIEYQENNYRILLGCFFGISSSWGIFFICGTYQDYFSQHQLASFSTFAVSWIFSVYYFFIVAGNILSGLYFDISGFNKLLAIPLCAGLCMLPFVHGYGDIMTCFVLLGLGGGILIPPILGCLTDNFFVKRTFANSCAIAGAIIVGIIYPVILQKGFDKIGYEKTNFIISGLLLAQLGLCLLLCNDRKELRRKLQPHENFWSIYFKESFDYRSLIEDKKFMLVSISITAGEVSTAVLLLYVTSYCSTILNFDDSQSFNMITILNVGTLIGGCSAGIVIADKVGKINCLIAASFSMLFLNLVFWLGISVDYPKIMYAFSLLWGFNYGVFMSLCPSIVSIVSTYYDFGKKYSTIYFIVGLGFLAGIPISGVIIGESKKGNFINFIVYASALLLISLVTLIALKIIHLKEYIKYKNSEIEYENRSPESPSQNSIRKFVHDQDHEVVDVENSESSTRTLKLTLMTIISAKY</sequence>
<accession>A0A1E5R2Q0</accession>
<dbReference type="InterPro" id="IPR036259">
    <property type="entry name" value="MFS_trans_sf"/>
</dbReference>
<keyword evidence="3" id="KW-0472">Membrane</keyword>
<feature type="transmembrane region" description="Helical" evidence="3">
    <location>
        <begin position="20"/>
        <end position="41"/>
    </location>
</feature>
<comment type="similarity">
    <text evidence="2">Belongs to the major facilitator superfamily. Monocarboxylate porter (TC 2.A.1.13) family.</text>
</comment>
<dbReference type="OrthoDB" id="6509908at2759"/>
<gene>
    <name evidence="4" type="ORF">AWRI3578_g4058</name>
</gene>
<feature type="transmembrane region" description="Helical" evidence="3">
    <location>
        <begin position="112"/>
        <end position="131"/>
    </location>
</feature>
<feature type="transmembrane region" description="Helical" evidence="3">
    <location>
        <begin position="172"/>
        <end position="191"/>
    </location>
</feature>
<protein>
    <submittedName>
        <fullName evidence="4">Putative transporter MCH4</fullName>
    </submittedName>
</protein>
<evidence type="ECO:0000256" key="1">
    <source>
        <dbReference type="ARBA" id="ARBA00004141"/>
    </source>
</evidence>
<organism evidence="4 5">
    <name type="scientific">Hanseniaspora opuntiae</name>
    <dbReference type="NCBI Taxonomy" id="211096"/>
    <lineage>
        <taxon>Eukaryota</taxon>
        <taxon>Fungi</taxon>
        <taxon>Dikarya</taxon>
        <taxon>Ascomycota</taxon>
        <taxon>Saccharomycotina</taxon>
        <taxon>Saccharomycetes</taxon>
        <taxon>Saccharomycodales</taxon>
        <taxon>Saccharomycodaceae</taxon>
        <taxon>Hanseniaspora</taxon>
    </lineage>
</organism>
<evidence type="ECO:0000256" key="3">
    <source>
        <dbReference type="SAM" id="Phobius"/>
    </source>
</evidence>
<feature type="transmembrane region" description="Helical" evidence="3">
    <location>
        <begin position="227"/>
        <end position="247"/>
    </location>
</feature>
<evidence type="ECO:0000313" key="4">
    <source>
        <dbReference type="EMBL" id="OEJ81172.1"/>
    </source>
</evidence>
<dbReference type="Gene3D" id="1.20.1250.20">
    <property type="entry name" value="MFS general substrate transporter like domains"/>
    <property type="match status" value="2"/>
</dbReference>
<comment type="subcellular location">
    <subcellularLocation>
        <location evidence="1">Membrane</location>
        <topology evidence="1">Multi-pass membrane protein</topology>
    </subcellularLocation>
</comment>
<feature type="transmembrane region" description="Helical" evidence="3">
    <location>
        <begin position="140"/>
        <end position="160"/>
    </location>
</feature>
<feature type="transmembrane region" description="Helical" evidence="3">
    <location>
        <begin position="325"/>
        <end position="346"/>
    </location>
</feature>
<proteinExistence type="inferred from homology"/>
<dbReference type="GO" id="GO:0032218">
    <property type="term" value="P:riboflavin transport"/>
    <property type="evidence" value="ECO:0007669"/>
    <property type="project" value="TreeGrafter"/>
</dbReference>
<reference evidence="5" key="1">
    <citation type="journal article" date="2016" name="Genome Announc.">
        <title>Genome sequences of three species of Hanseniaspora isolated from spontaneous wine fermentations.</title>
        <authorList>
            <person name="Sternes P.R."/>
            <person name="Lee D."/>
            <person name="Kutyna D.R."/>
            <person name="Borneman A.R."/>
        </authorList>
    </citation>
    <scope>NUCLEOTIDE SEQUENCE [LARGE SCALE GENOMIC DNA]</scope>
    <source>
        <strain evidence="5">AWRI3578</strain>
    </source>
</reference>